<dbReference type="AlphaFoldDB" id="F4WNT8"/>
<evidence type="ECO:0000313" key="1">
    <source>
        <dbReference type="EMBL" id="EGI64137.1"/>
    </source>
</evidence>
<keyword evidence="2" id="KW-1185">Reference proteome</keyword>
<evidence type="ECO:0000313" key="2">
    <source>
        <dbReference type="Proteomes" id="UP000007755"/>
    </source>
</evidence>
<dbReference type="InParanoid" id="F4WNT8"/>
<dbReference type="PANTHER" id="PTHR46060:SF1">
    <property type="entry name" value="MARINER MOS1 TRANSPOSASE-LIKE PROTEIN"/>
    <property type="match status" value="1"/>
</dbReference>
<dbReference type="EMBL" id="GL888238">
    <property type="protein sequence ID" value="EGI64137.1"/>
    <property type="molecule type" value="Genomic_DNA"/>
</dbReference>
<name>F4WNT8_ACREC</name>
<reference evidence="1" key="1">
    <citation type="submission" date="2011-02" db="EMBL/GenBank/DDBJ databases">
        <title>The genome of the leaf-cutting ant Acromyrmex echinatior suggests key adaptations to social evolution and fungus farming.</title>
        <authorList>
            <person name="Nygaard S."/>
            <person name="Zhang G."/>
        </authorList>
    </citation>
    <scope>NUCLEOTIDE SEQUENCE</scope>
</reference>
<gene>
    <name evidence="1" type="ORF">G5I_07444</name>
</gene>
<accession>F4WNT8</accession>
<dbReference type="GO" id="GO:0003676">
    <property type="term" value="F:nucleic acid binding"/>
    <property type="evidence" value="ECO:0007669"/>
    <property type="project" value="InterPro"/>
</dbReference>
<dbReference type="Gene3D" id="3.30.420.10">
    <property type="entry name" value="Ribonuclease H-like superfamily/Ribonuclease H"/>
    <property type="match status" value="1"/>
</dbReference>
<dbReference type="Proteomes" id="UP000007755">
    <property type="component" value="Unassembled WGS sequence"/>
</dbReference>
<dbReference type="InterPro" id="IPR052709">
    <property type="entry name" value="Transposase-MT_Hybrid"/>
</dbReference>
<dbReference type="InterPro" id="IPR036397">
    <property type="entry name" value="RNaseH_sf"/>
</dbReference>
<sequence>MQKRPSVANRRKVILLHDNARPHVIIIVKQTLMDLEWEVFPHPAYSPDLAPSDYHLFRSMQHALEDTHFHNYSEVKIGLLNGLIQKTDHSFVVEFNFCLKSGKKS</sequence>
<proteinExistence type="predicted"/>
<organism evidence="2">
    <name type="scientific">Acromyrmex echinatior</name>
    <name type="common">Panamanian leafcutter ant</name>
    <name type="synonym">Acromyrmex octospinosus echinatior</name>
    <dbReference type="NCBI Taxonomy" id="103372"/>
    <lineage>
        <taxon>Eukaryota</taxon>
        <taxon>Metazoa</taxon>
        <taxon>Ecdysozoa</taxon>
        <taxon>Arthropoda</taxon>
        <taxon>Hexapoda</taxon>
        <taxon>Insecta</taxon>
        <taxon>Pterygota</taxon>
        <taxon>Neoptera</taxon>
        <taxon>Endopterygota</taxon>
        <taxon>Hymenoptera</taxon>
        <taxon>Apocrita</taxon>
        <taxon>Aculeata</taxon>
        <taxon>Formicoidea</taxon>
        <taxon>Formicidae</taxon>
        <taxon>Myrmicinae</taxon>
        <taxon>Acromyrmex</taxon>
    </lineage>
</organism>
<dbReference type="PANTHER" id="PTHR46060">
    <property type="entry name" value="MARINER MOS1 TRANSPOSASE-LIKE PROTEIN"/>
    <property type="match status" value="1"/>
</dbReference>
<dbReference type="OrthoDB" id="10032414at2759"/>
<protein>
    <submittedName>
        <fullName evidence="1">Mariner Mos1 transposase</fullName>
    </submittedName>
</protein>